<gene>
    <name evidence="2" type="ORF">S03H2_23825</name>
</gene>
<evidence type="ECO:0000256" key="1">
    <source>
        <dbReference type="SAM" id="Phobius"/>
    </source>
</evidence>
<feature type="non-terminal residue" evidence="2">
    <location>
        <position position="102"/>
    </location>
</feature>
<dbReference type="AlphaFoldDB" id="X1EI53"/>
<reference evidence="2" key="1">
    <citation type="journal article" date="2014" name="Front. Microbiol.">
        <title>High frequency of phylogenetically diverse reductive dehalogenase-homologous genes in deep subseafloor sedimentary metagenomes.</title>
        <authorList>
            <person name="Kawai M."/>
            <person name="Futagami T."/>
            <person name="Toyoda A."/>
            <person name="Takaki Y."/>
            <person name="Nishi S."/>
            <person name="Hori S."/>
            <person name="Arai W."/>
            <person name="Tsubouchi T."/>
            <person name="Morono Y."/>
            <person name="Uchiyama I."/>
            <person name="Ito T."/>
            <person name="Fujiyama A."/>
            <person name="Inagaki F."/>
            <person name="Takami H."/>
        </authorList>
    </citation>
    <scope>NUCLEOTIDE SEQUENCE</scope>
    <source>
        <strain evidence="2">Expedition CK06-06</strain>
    </source>
</reference>
<keyword evidence="1" id="KW-0472">Membrane</keyword>
<feature type="transmembrane region" description="Helical" evidence="1">
    <location>
        <begin position="7"/>
        <end position="29"/>
    </location>
</feature>
<evidence type="ECO:0000313" key="2">
    <source>
        <dbReference type="EMBL" id="GAH32966.1"/>
    </source>
</evidence>
<evidence type="ECO:0008006" key="3">
    <source>
        <dbReference type="Google" id="ProtNLM"/>
    </source>
</evidence>
<name>X1EI53_9ZZZZ</name>
<protein>
    <recommendedName>
        <fullName evidence="3">Leucine-binding protein domain-containing protein</fullName>
    </recommendedName>
</protein>
<proteinExistence type="predicted"/>
<dbReference type="EMBL" id="BARU01013089">
    <property type="protein sequence ID" value="GAH32966.1"/>
    <property type="molecule type" value="Genomic_DNA"/>
</dbReference>
<keyword evidence="1" id="KW-1133">Transmembrane helix</keyword>
<comment type="caution">
    <text evidence="2">The sequence shown here is derived from an EMBL/GenBank/DDBJ whole genome shotgun (WGS) entry which is preliminary data.</text>
</comment>
<accession>X1EI53</accession>
<sequence length="102" mass="10550">MNKSTTRILAIVIIVVVGVGIGVGAWWFLSAPEAATNPYEYPGFGTEKKPLSQTIKVGVLDDMASTGIFSSIGAKMAATAINLAGGIDIGGTDYFIGIVVED</sequence>
<keyword evidence="1" id="KW-0812">Transmembrane</keyword>
<organism evidence="2">
    <name type="scientific">marine sediment metagenome</name>
    <dbReference type="NCBI Taxonomy" id="412755"/>
    <lineage>
        <taxon>unclassified sequences</taxon>
        <taxon>metagenomes</taxon>
        <taxon>ecological metagenomes</taxon>
    </lineage>
</organism>